<comment type="caution">
    <text evidence="6">The sequence shown here is derived from an EMBL/GenBank/DDBJ whole genome shotgun (WGS) entry which is preliminary data.</text>
</comment>
<dbReference type="GO" id="GO:0006635">
    <property type="term" value="P:fatty acid beta-oxidation"/>
    <property type="evidence" value="ECO:0007669"/>
    <property type="project" value="UniProtKB-UniPathway"/>
</dbReference>
<evidence type="ECO:0000256" key="5">
    <source>
        <dbReference type="ARBA" id="ARBA00023235"/>
    </source>
</evidence>
<evidence type="ECO:0000313" key="6">
    <source>
        <dbReference type="EMBL" id="RZO76678.1"/>
    </source>
</evidence>
<keyword evidence="4" id="KW-0443">Lipid metabolism</keyword>
<dbReference type="AlphaFoldDB" id="A0A520S2H8"/>
<name>A0A520S2H8_9GAMM</name>
<dbReference type="Proteomes" id="UP000316199">
    <property type="component" value="Unassembled WGS sequence"/>
</dbReference>
<sequence length="270" mass="29170">MMSKLVTIDINANGVADVRLNRADKYNALSPEMFDAITETGKTLSTNQTIRAIVLSGNGRGFCAGLDFAGFQNIIGSEKSSIISKNSSSDEIPGNPAQKIGMVWKHLPVPVIAALHGASFGGGFQLAMGPDIRIAAPDATFSIMEIQWGLIPDCSISQTLRELVPIDVAKELTFTGRTFDGKEALQLGIVTQISDSPLKSALEMAEIIAAKSPNAIRYSKELFETTWHEAPNAGLALEEKLQKKLIGSPNQIETVKANFEKRPPQYIDPE</sequence>
<dbReference type="PANTHER" id="PTHR43149">
    <property type="entry name" value="ENOYL-COA HYDRATASE"/>
    <property type="match status" value="1"/>
</dbReference>
<protein>
    <submittedName>
        <fullName evidence="6">Crotonase/enoyl-CoA hydratase family protein</fullName>
    </submittedName>
</protein>
<dbReference type="EMBL" id="SHAG01000009">
    <property type="protein sequence ID" value="RZO76678.1"/>
    <property type="molecule type" value="Genomic_DNA"/>
</dbReference>
<dbReference type="GO" id="GO:0016853">
    <property type="term" value="F:isomerase activity"/>
    <property type="evidence" value="ECO:0007669"/>
    <property type="project" value="UniProtKB-KW"/>
</dbReference>
<keyword evidence="3" id="KW-0276">Fatty acid metabolism</keyword>
<reference evidence="6 7" key="1">
    <citation type="submission" date="2019-02" db="EMBL/GenBank/DDBJ databases">
        <title>Prokaryotic population dynamics and viral predation in marine succession experiment using metagenomics: the confinement effect.</title>
        <authorList>
            <person name="Haro-Moreno J.M."/>
            <person name="Rodriguez-Valera F."/>
            <person name="Lopez-Perez M."/>
        </authorList>
    </citation>
    <scope>NUCLEOTIDE SEQUENCE [LARGE SCALE GENOMIC DNA]</scope>
    <source>
        <strain evidence="6">MED-G157</strain>
    </source>
</reference>
<keyword evidence="5" id="KW-0413">Isomerase</keyword>
<evidence type="ECO:0000256" key="2">
    <source>
        <dbReference type="ARBA" id="ARBA00005254"/>
    </source>
</evidence>
<evidence type="ECO:0000256" key="1">
    <source>
        <dbReference type="ARBA" id="ARBA00005005"/>
    </source>
</evidence>
<dbReference type="CDD" id="cd06558">
    <property type="entry name" value="crotonase-like"/>
    <property type="match status" value="1"/>
</dbReference>
<comment type="pathway">
    <text evidence="1">Lipid metabolism; fatty acid beta-oxidation.</text>
</comment>
<organism evidence="6 7">
    <name type="scientific">OM182 bacterium</name>
    <dbReference type="NCBI Taxonomy" id="2510334"/>
    <lineage>
        <taxon>Bacteria</taxon>
        <taxon>Pseudomonadati</taxon>
        <taxon>Pseudomonadota</taxon>
        <taxon>Gammaproteobacteria</taxon>
        <taxon>OMG group</taxon>
        <taxon>OM182 clade</taxon>
    </lineage>
</organism>
<dbReference type="Gene3D" id="1.10.12.10">
    <property type="entry name" value="Lyase 2-enoyl-coa Hydratase, Chain A, domain 2"/>
    <property type="match status" value="1"/>
</dbReference>
<dbReference type="Pfam" id="PF00378">
    <property type="entry name" value="ECH_1"/>
    <property type="match status" value="1"/>
</dbReference>
<evidence type="ECO:0000256" key="3">
    <source>
        <dbReference type="ARBA" id="ARBA00022832"/>
    </source>
</evidence>
<gene>
    <name evidence="6" type="ORF">EVA68_03575</name>
</gene>
<dbReference type="NCBIfam" id="NF005699">
    <property type="entry name" value="PRK07509.1"/>
    <property type="match status" value="1"/>
</dbReference>
<dbReference type="InterPro" id="IPR001753">
    <property type="entry name" value="Enoyl-CoA_hydra/iso"/>
</dbReference>
<evidence type="ECO:0000313" key="7">
    <source>
        <dbReference type="Proteomes" id="UP000316199"/>
    </source>
</evidence>
<dbReference type="InterPro" id="IPR045002">
    <property type="entry name" value="Ech1-like"/>
</dbReference>
<evidence type="ECO:0000256" key="4">
    <source>
        <dbReference type="ARBA" id="ARBA00023098"/>
    </source>
</evidence>
<dbReference type="SUPFAM" id="SSF52096">
    <property type="entry name" value="ClpP/crotonase"/>
    <property type="match status" value="1"/>
</dbReference>
<dbReference type="InterPro" id="IPR029045">
    <property type="entry name" value="ClpP/crotonase-like_dom_sf"/>
</dbReference>
<dbReference type="Gene3D" id="3.90.226.10">
    <property type="entry name" value="2-enoyl-CoA Hydratase, Chain A, domain 1"/>
    <property type="match status" value="1"/>
</dbReference>
<comment type="similarity">
    <text evidence="2">Belongs to the enoyl-CoA hydratase/isomerase family.</text>
</comment>
<dbReference type="UniPathway" id="UPA00659"/>
<accession>A0A520S2H8</accession>
<dbReference type="InterPro" id="IPR014748">
    <property type="entry name" value="Enoyl-CoA_hydra_C"/>
</dbReference>
<dbReference type="PANTHER" id="PTHR43149:SF1">
    <property type="entry name" value="DELTA(3,5)-DELTA(2,4)-DIENOYL-COA ISOMERASE, MITOCHONDRIAL"/>
    <property type="match status" value="1"/>
</dbReference>
<proteinExistence type="inferred from homology"/>